<keyword evidence="1" id="KW-0472">Membrane</keyword>
<dbReference type="RefSeq" id="XP_024726869.1">
    <property type="nucleotide sequence ID" value="XM_024871625.1"/>
</dbReference>
<gene>
    <name evidence="2" type="ORF">K444DRAFT_287076</name>
</gene>
<dbReference type="Gene3D" id="1.20.58.340">
    <property type="entry name" value="Magnesium transport protein CorA, transmembrane region"/>
    <property type="match status" value="1"/>
</dbReference>
<feature type="transmembrane region" description="Helical" evidence="1">
    <location>
        <begin position="494"/>
        <end position="514"/>
    </location>
</feature>
<dbReference type="GO" id="GO:0016020">
    <property type="term" value="C:membrane"/>
    <property type="evidence" value="ECO:0007669"/>
    <property type="project" value="InterPro"/>
</dbReference>
<dbReference type="InParanoid" id="A0A2J6SGR5"/>
<reference evidence="2 3" key="1">
    <citation type="submission" date="2016-04" db="EMBL/GenBank/DDBJ databases">
        <title>A degradative enzymes factory behind the ericoid mycorrhizal symbiosis.</title>
        <authorList>
            <consortium name="DOE Joint Genome Institute"/>
            <person name="Martino E."/>
            <person name="Morin E."/>
            <person name="Grelet G."/>
            <person name="Kuo A."/>
            <person name="Kohler A."/>
            <person name="Daghino S."/>
            <person name="Barry K."/>
            <person name="Choi C."/>
            <person name="Cichocki N."/>
            <person name="Clum A."/>
            <person name="Copeland A."/>
            <person name="Hainaut M."/>
            <person name="Haridas S."/>
            <person name="Labutti K."/>
            <person name="Lindquist E."/>
            <person name="Lipzen A."/>
            <person name="Khouja H.-R."/>
            <person name="Murat C."/>
            <person name="Ohm R."/>
            <person name="Olson A."/>
            <person name="Spatafora J."/>
            <person name="Veneault-Fourrey C."/>
            <person name="Henrissat B."/>
            <person name="Grigoriev I."/>
            <person name="Martin F."/>
            <person name="Perotto S."/>
        </authorList>
    </citation>
    <scope>NUCLEOTIDE SEQUENCE [LARGE SCALE GENOMIC DNA]</scope>
    <source>
        <strain evidence="2 3">E</strain>
    </source>
</reference>
<dbReference type="GO" id="GO:0046873">
    <property type="term" value="F:metal ion transmembrane transporter activity"/>
    <property type="evidence" value="ECO:0007669"/>
    <property type="project" value="InterPro"/>
</dbReference>
<keyword evidence="1" id="KW-0812">Transmembrane</keyword>
<evidence type="ECO:0008006" key="4">
    <source>
        <dbReference type="Google" id="ProtNLM"/>
    </source>
</evidence>
<dbReference type="Proteomes" id="UP000235371">
    <property type="component" value="Unassembled WGS sequence"/>
</dbReference>
<name>A0A2J6SGR5_9HELO</name>
<accession>A0A2J6SGR5</accession>
<proteinExistence type="predicted"/>
<dbReference type="Pfam" id="PF01544">
    <property type="entry name" value="CorA"/>
    <property type="match status" value="1"/>
</dbReference>
<sequence>MASTIQSHEIRNRYRERIKRLSKYTITPWPGLESLGKFIENGYSCHFSTGALQKILEEGAACNIPPDISIVNIPGEGDLSSEFSITDLQNPHDLVGRLPSLADNSPSSQLIIIENICSDTLTLLGGYYDIDPQFFAQYTNVLSWYQMREKVPERLTSLPSTRNAEDFLLLRYVSTRELYEEDDASIRARSVIWPDMKNTRLGHSAGRLQPITGPEDNFPPIAFTRQCFSVWCKKKMNCNGWIAIMLLDRPFQLRGKYGVLGPPEYRNPNLRPNGDDEFDGDAIRQSFKKAFCSSLKQRCFKDETYINTCATNTFLALYEGYRIIASEWVVVDEYVKRELANIERHLENKEPTFQELEQHLKELYRIRRRCNKDHELVVEAASQCEKRGQALWPSAKTTSQGNTGDATFAERYAHDLEEDFKYVLANMGITISRIEKDISLLMALVAISEGRQSLRENRGISFLTLVATIFLPSETVATVLGIQTQYGPGARNFWMLWAVALPLTVLVVLIPFAYPGVSGWLNGVRGKYAKKEEKTGWWGFEEVREENGKRDEGVELEEVEVLQTSTSSVV</sequence>
<dbReference type="AlphaFoldDB" id="A0A2J6SGR5"/>
<dbReference type="EMBL" id="KZ613919">
    <property type="protein sequence ID" value="PMD49965.1"/>
    <property type="molecule type" value="Genomic_DNA"/>
</dbReference>
<evidence type="ECO:0000256" key="1">
    <source>
        <dbReference type="SAM" id="Phobius"/>
    </source>
</evidence>
<dbReference type="GeneID" id="36579707"/>
<keyword evidence="3" id="KW-1185">Reference proteome</keyword>
<dbReference type="STRING" id="1095630.A0A2J6SGR5"/>
<dbReference type="InterPro" id="IPR002523">
    <property type="entry name" value="MgTranspt_CorA/ZnTranspt_ZntB"/>
</dbReference>
<keyword evidence="1" id="KW-1133">Transmembrane helix</keyword>
<evidence type="ECO:0000313" key="2">
    <source>
        <dbReference type="EMBL" id="PMD49965.1"/>
    </source>
</evidence>
<protein>
    <recommendedName>
        <fullName evidence="4">Cora-domain-containing protein</fullName>
    </recommendedName>
</protein>
<organism evidence="2 3">
    <name type="scientific">Hyaloscypha bicolor E</name>
    <dbReference type="NCBI Taxonomy" id="1095630"/>
    <lineage>
        <taxon>Eukaryota</taxon>
        <taxon>Fungi</taxon>
        <taxon>Dikarya</taxon>
        <taxon>Ascomycota</taxon>
        <taxon>Pezizomycotina</taxon>
        <taxon>Leotiomycetes</taxon>
        <taxon>Helotiales</taxon>
        <taxon>Hyaloscyphaceae</taxon>
        <taxon>Hyaloscypha</taxon>
        <taxon>Hyaloscypha bicolor</taxon>
    </lineage>
</organism>
<evidence type="ECO:0000313" key="3">
    <source>
        <dbReference type="Proteomes" id="UP000235371"/>
    </source>
</evidence>
<feature type="transmembrane region" description="Helical" evidence="1">
    <location>
        <begin position="460"/>
        <end position="482"/>
    </location>
</feature>
<dbReference type="OrthoDB" id="5428055at2759"/>